<keyword evidence="7" id="KW-0902">Two-component regulatory system</keyword>
<dbReference type="Pfam" id="PF00512">
    <property type="entry name" value="HisKA"/>
    <property type="match status" value="1"/>
</dbReference>
<name>A0ABR9ZRW8_9FIRM</name>
<dbReference type="EMBL" id="JADKNH010000003">
    <property type="protein sequence ID" value="MBF4692716.1"/>
    <property type="molecule type" value="Genomic_DNA"/>
</dbReference>
<dbReference type="Proteomes" id="UP000614200">
    <property type="component" value="Unassembled WGS sequence"/>
</dbReference>
<evidence type="ECO:0000256" key="4">
    <source>
        <dbReference type="ARBA" id="ARBA00022553"/>
    </source>
</evidence>
<dbReference type="PROSITE" id="PS50109">
    <property type="entry name" value="HIS_KIN"/>
    <property type="match status" value="1"/>
</dbReference>
<dbReference type="InterPro" id="IPR036097">
    <property type="entry name" value="HisK_dim/P_sf"/>
</dbReference>
<dbReference type="SUPFAM" id="SSF47384">
    <property type="entry name" value="Homodimeric domain of signal transducing histidine kinase"/>
    <property type="match status" value="1"/>
</dbReference>
<dbReference type="InterPro" id="IPR050351">
    <property type="entry name" value="BphY/WalK/GraS-like"/>
</dbReference>
<feature type="transmembrane region" description="Helical" evidence="8">
    <location>
        <begin position="16"/>
        <end position="37"/>
    </location>
</feature>
<dbReference type="InterPro" id="IPR004358">
    <property type="entry name" value="Sig_transdc_His_kin-like_C"/>
</dbReference>
<gene>
    <name evidence="10" type="ORF">ISU02_06280</name>
</gene>
<dbReference type="PANTHER" id="PTHR45453:SF1">
    <property type="entry name" value="PHOSPHATE REGULON SENSOR PROTEIN PHOR"/>
    <property type="match status" value="1"/>
</dbReference>
<evidence type="ECO:0000259" key="9">
    <source>
        <dbReference type="PROSITE" id="PS50109"/>
    </source>
</evidence>
<organism evidence="10 11">
    <name type="scientific">Fusibacter ferrireducens</name>
    <dbReference type="NCBI Taxonomy" id="2785058"/>
    <lineage>
        <taxon>Bacteria</taxon>
        <taxon>Bacillati</taxon>
        <taxon>Bacillota</taxon>
        <taxon>Clostridia</taxon>
        <taxon>Eubacteriales</taxon>
        <taxon>Eubacteriales Family XII. Incertae Sedis</taxon>
        <taxon>Fusibacter</taxon>
    </lineage>
</organism>
<comment type="caution">
    <text evidence="10">The sequence shown here is derived from an EMBL/GenBank/DDBJ whole genome shotgun (WGS) entry which is preliminary data.</text>
</comment>
<keyword evidence="5" id="KW-0808">Transferase</keyword>
<evidence type="ECO:0000313" key="10">
    <source>
        <dbReference type="EMBL" id="MBF4692716.1"/>
    </source>
</evidence>
<keyword evidence="8" id="KW-0812">Transmembrane</keyword>
<keyword evidence="4" id="KW-0597">Phosphoprotein</keyword>
<dbReference type="GO" id="GO:0016301">
    <property type="term" value="F:kinase activity"/>
    <property type="evidence" value="ECO:0007669"/>
    <property type="project" value="UniProtKB-KW"/>
</dbReference>
<keyword evidence="8" id="KW-1133">Transmembrane helix</keyword>
<dbReference type="Pfam" id="PF02518">
    <property type="entry name" value="HATPase_c"/>
    <property type="match status" value="1"/>
</dbReference>
<dbReference type="SMART" id="SM00387">
    <property type="entry name" value="HATPase_c"/>
    <property type="match status" value="1"/>
</dbReference>
<evidence type="ECO:0000256" key="5">
    <source>
        <dbReference type="ARBA" id="ARBA00022679"/>
    </source>
</evidence>
<feature type="domain" description="Histidine kinase" evidence="9">
    <location>
        <begin position="285"/>
        <end position="505"/>
    </location>
</feature>
<sequence>MFFSKKRYAYRFRNRALLIWFVMTLLPIVVLIIYVAIISGPEVFNLITDPQSVNERVWQLQKWNPDEFAFRYINSVILEDPDRLFIESTYKPIIGDSAIKPGDAIILVRKDDDVKAINNFKNKEGQKIVEGFNKVTGPILPEFGGYYITKNEELFNETGYIVARQFDFYFDDGGKGSVFFLAKVINIPSQIGKFVVNYFIALFVILIILMIGFFLYTADKLTKNFNKVVTIIDEVSKENFENRLDIMAEPLVHITDPLNAMIEKLAEAKAYRASIESDRSAFISNFTHDIKTPLTSIRVQIEALNDGVVKEPNQIVHYYGNIQKKLLEIDKMMNELQLFNELETDAMSFEFETVDLKFFFKDVIEELQFDPLYKTTHFDYIVNAQEPLFALIDPSKFKRVTTNILTNSTKYAKQEHLVFKIALKTTGHFIEIEMVDNGIGIPDAELENVFIQYYRIDPARNQQVAGSGLGLAICRSIISRHNGYIRAFKGEQGGFGIRIFIPKLGGTDEEYFIN</sequence>
<dbReference type="RefSeq" id="WP_194700956.1">
    <property type="nucleotide sequence ID" value="NZ_JADKNH010000003.1"/>
</dbReference>
<accession>A0ABR9ZRW8</accession>
<dbReference type="InterPro" id="IPR036890">
    <property type="entry name" value="HATPase_C_sf"/>
</dbReference>
<evidence type="ECO:0000313" key="11">
    <source>
        <dbReference type="Proteomes" id="UP000614200"/>
    </source>
</evidence>
<keyword evidence="8" id="KW-0472">Membrane</keyword>
<proteinExistence type="predicted"/>
<comment type="catalytic activity">
    <reaction evidence="1">
        <text>ATP + protein L-histidine = ADP + protein N-phospho-L-histidine.</text>
        <dbReference type="EC" id="2.7.13.3"/>
    </reaction>
</comment>
<evidence type="ECO:0000256" key="2">
    <source>
        <dbReference type="ARBA" id="ARBA00004370"/>
    </source>
</evidence>
<keyword evidence="11" id="KW-1185">Reference proteome</keyword>
<dbReference type="PRINTS" id="PR00344">
    <property type="entry name" value="BCTRLSENSOR"/>
</dbReference>
<keyword evidence="6 10" id="KW-0418">Kinase</keyword>
<dbReference type="PANTHER" id="PTHR45453">
    <property type="entry name" value="PHOSPHATE REGULON SENSOR PROTEIN PHOR"/>
    <property type="match status" value="1"/>
</dbReference>
<protein>
    <recommendedName>
        <fullName evidence="3">histidine kinase</fullName>
        <ecNumber evidence="3">2.7.13.3</ecNumber>
    </recommendedName>
</protein>
<dbReference type="InterPro" id="IPR003594">
    <property type="entry name" value="HATPase_dom"/>
</dbReference>
<dbReference type="EC" id="2.7.13.3" evidence="3"/>
<dbReference type="SUPFAM" id="SSF55874">
    <property type="entry name" value="ATPase domain of HSP90 chaperone/DNA topoisomerase II/histidine kinase"/>
    <property type="match status" value="1"/>
</dbReference>
<dbReference type="Gene3D" id="3.30.565.10">
    <property type="entry name" value="Histidine kinase-like ATPase, C-terminal domain"/>
    <property type="match status" value="1"/>
</dbReference>
<comment type="subcellular location">
    <subcellularLocation>
        <location evidence="2">Membrane</location>
    </subcellularLocation>
</comment>
<dbReference type="CDD" id="cd00082">
    <property type="entry name" value="HisKA"/>
    <property type="match status" value="1"/>
</dbReference>
<evidence type="ECO:0000256" key="7">
    <source>
        <dbReference type="ARBA" id="ARBA00023012"/>
    </source>
</evidence>
<feature type="transmembrane region" description="Helical" evidence="8">
    <location>
        <begin position="195"/>
        <end position="217"/>
    </location>
</feature>
<dbReference type="CDD" id="cd00075">
    <property type="entry name" value="HATPase"/>
    <property type="match status" value="1"/>
</dbReference>
<dbReference type="InterPro" id="IPR003661">
    <property type="entry name" value="HisK_dim/P_dom"/>
</dbReference>
<evidence type="ECO:0000256" key="6">
    <source>
        <dbReference type="ARBA" id="ARBA00022777"/>
    </source>
</evidence>
<dbReference type="InterPro" id="IPR005467">
    <property type="entry name" value="His_kinase_dom"/>
</dbReference>
<reference evidence="10 11" key="1">
    <citation type="submission" date="2020-11" db="EMBL/GenBank/DDBJ databases">
        <title>Fusibacter basophilias sp. nov.</title>
        <authorList>
            <person name="Qiu D."/>
        </authorList>
    </citation>
    <scope>NUCLEOTIDE SEQUENCE [LARGE SCALE GENOMIC DNA]</scope>
    <source>
        <strain evidence="10 11">Q10-2</strain>
    </source>
</reference>
<dbReference type="Gene3D" id="1.10.287.130">
    <property type="match status" value="1"/>
</dbReference>
<evidence type="ECO:0000256" key="1">
    <source>
        <dbReference type="ARBA" id="ARBA00000085"/>
    </source>
</evidence>
<evidence type="ECO:0000256" key="3">
    <source>
        <dbReference type="ARBA" id="ARBA00012438"/>
    </source>
</evidence>
<evidence type="ECO:0000256" key="8">
    <source>
        <dbReference type="SAM" id="Phobius"/>
    </source>
</evidence>
<dbReference type="SMART" id="SM00388">
    <property type="entry name" value="HisKA"/>
    <property type="match status" value="1"/>
</dbReference>